<evidence type="ECO:0000259" key="6">
    <source>
        <dbReference type="Pfam" id="PF00155"/>
    </source>
</evidence>
<comment type="cofactor">
    <cofactor evidence="1">
        <name>pyridoxal 5'-phosphate</name>
        <dbReference type="ChEBI" id="CHEBI:597326"/>
    </cofactor>
</comment>
<proteinExistence type="inferred from homology"/>
<dbReference type="GO" id="GO:0008483">
    <property type="term" value="F:transaminase activity"/>
    <property type="evidence" value="ECO:0007669"/>
    <property type="project" value="UniProtKB-KW"/>
</dbReference>
<keyword evidence="3" id="KW-0663">Pyridoxal phosphate</keyword>
<dbReference type="PANTHER" id="PTHR43525">
    <property type="entry name" value="PROTEIN MALY"/>
    <property type="match status" value="1"/>
</dbReference>
<dbReference type="InterPro" id="IPR015422">
    <property type="entry name" value="PyrdxlP-dep_Trfase_small"/>
</dbReference>
<dbReference type="RefSeq" id="WP_116270286.1">
    <property type="nucleotide sequence ID" value="NZ_BGZJ01000001.1"/>
</dbReference>
<dbReference type="PANTHER" id="PTHR43525:SF1">
    <property type="entry name" value="PROTEIN MALY"/>
    <property type="match status" value="1"/>
</dbReference>
<dbReference type="SUPFAM" id="SSF53383">
    <property type="entry name" value="PLP-dependent transferases"/>
    <property type="match status" value="1"/>
</dbReference>
<gene>
    <name evidence="7" type="ORF">MESMUL_13650</name>
</gene>
<dbReference type="NCBIfam" id="TIGR04350">
    <property type="entry name" value="C_S_lyase_PatB"/>
    <property type="match status" value="1"/>
</dbReference>
<dbReference type="CDD" id="cd00609">
    <property type="entry name" value="AAT_like"/>
    <property type="match status" value="1"/>
</dbReference>
<protein>
    <recommendedName>
        <fullName evidence="2">cysteine-S-conjugate beta-lyase</fullName>
        <ecNumber evidence="2">4.4.1.13</ecNumber>
    </recommendedName>
</protein>
<keyword evidence="7" id="KW-0808">Transferase</keyword>
<comment type="caution">
    <text evidence="7">The sequence shown here is derived from an EMBL/GenBank/DDBJ whole genome shotgun (WGS) entry which is preliminary data.</text>
</comment>
<feature type="domain" description="Aminotransferase class I/classII large" evidence="6">
    <location>
        <begin position="29"/>
        <end position="384"/>
    </location>
</feature>
<evidence type="ECO:0000313" key="8">
    <source>
        <dbReference type="Proteomes" id="UP000266091"/>
    </source>
</evidence>
<dbReference type="GO" id="GO:0047804">
    <property type="term" value="F:cysteine-S-conjugate beta-lyase activity"/>
    <property type="evidence" value="ECO:0007669"/>
    <property type="project" value="UniProtKB-EC"/>
</dbReference>
<evidence type="ECO:0000313" key="7">
    <source>
        <dbReference type="EMBL" id="GBO94011.1"/>
    </source>
</evidence>
<dbReference type="InterPro" id="IPR015424">
    <property type="entry name" value="PyrdxlP-dep_Trfase"/>
</dbReference>
<dbReference type="OrthoDB" id="9803354at2"/>
<evidence type="ECO:0000256" key="1">
    <source>
        <dbReference type="ARBA" id="ARBA00001933"/>
    </source>
</evidence>
<name>A0A388SF14_9BURK</name>
<dbReference type="EC" id="4.4.1.13" evidence="2"/>
<dbReference type="AlphaFoldDB" id="A0A388SF14"/>
<dbReference type="Proteomes" id="UP000266091">
    <property type="component" value="Unassembled WGS sequence"/>
</dbReference>
<reference evidence="7 8" key="1">
    <citation type="journal article" date="2018" name="Int. J. Syst. Evol. Microbiol.">
        <title>Mesosutterella multiformis gen. nov., sp. nov., a member of the family Sutterellaceae and Sutterella megalosphaeroides sp. nov., isolated from human faeces.</title>
        <authorList>
            <person name="Sakamoto M."/>
            <person name="Ikeyama N."/>
            <person name="Kunihiro T."/>
            <person name="Iino T."/>
            <person name="Yuki M."/>
            <person name="Ohkuma M."/>
        </authorList>
    </citation>
    <scope>NUCLEOTIDE SEQUENCE [LARGE SCALE GENOMIC DNA]</scope>
    <source>
        <strain evidence="7 8">4NBBH2</strain>
    </source>
</reference>
<keyword evidence="7" id="KW-0032">Aminotransferase</keyword>
<evidence type="ECO:0000256" key="5">
    <source>
        <dbReference type="ARBA" id="ARBA00037974"/>
    </source>
</evidence>
<keyword evidence="4" id="KW-0456">Lyase</keyword>
<dbReference type="EMBL" id="BGZJ01000001">
    <property type="protein sequence ID" value="GBO94011.1"/>
    <property type="molecule type" value="Genomic_DNA"/>
</dbReference>
<dbReference type="InterPro" id="IPR004839">
    <property type="entry name" value="Aminotransferase_I/II_large"/>
</dbReference>
<evidence type="ECO:0000256" key="4">
    <source>
        <dbReference type="ARBA" id="ARBA00023239"/>
    </source>
</evidence>
<evidence type="ECO:0000256" key="2">
    <source>
        <dbReference type="ARBA" id="ARBA00012224"/>
    </source>
</evidence>
<dbReference type="Pfam" id="PF00155">
    <property type="entry name" value="Aminotran_1_2"/>
    <property type="match status" value="1"/>
</dbReference>
<dbReference type="InterPro" id="IPR027619">
    <property type="entry name" value="C-S_lyase_PatB-like"/>
</dbReference>
<organism evidence="7 8">
    <name type="scientific">Mesosutterella multiformis</name>
    <dbReference type="NCBI Taxonomy" id="2259133"/>
    <lineage>
        <taxon>Bacteria</taxon>
        <taxon>Pseudomonadati</taxon>
        <taxon>Pseudomonadota</taxon>
        <taxon>Betaproteobacteria</taxon>
        <taxon>Burkholderiales</taxon>
        <taxon>Sutterellaceae</taxon>
        <taxon>Mesosutterella</taxon>
    </lineage>
</organism>
<accession>A0A388SF14</accession>
<dbReference type="InterPro" id="IPR051798">
    <property type="entry name" value="Class-II_PLP-Dep_Aminotrans"/>
</dbReference>
<dbReference type="Gene3D" id="3.40.640.10">
    <property type="entry name" value="Type I PLP-dependent aspartate aminotransferase-like (Major domain)"/>
    <property type="match status" value="1"/>
</dbReference>
<keyword evidence="8" id="KW-1185">Reference proteome</keyword>
<dbReference type="Gene3D" id="3.90.1150.10">
    <property type="entry name" value="Aspartate Aminotransferase, domain 1"/>
    <property type="match status" value="1"/>
</dbReference>
<sequence>MAEEQFDFDELIARRGTRSLKWDIDQDPDVIELWVADMDFRAAPVILEALQKKLDSGVFGYGLPTKAFYEAIVSWYRKRYGVEFSRTSIIPTTGVVPAISSILQGLCLPGDEVIIQTPAYNCFFSSVRNSGLVLSENALKLVNGRWEIDFEDLEERASREKARALLFCNPQNPTGRVWTRDELTRVAEICEKHGIFLISDEIHGELTAEGFRYTPLASVSPWAKDHVITASAASKAFNIAGLQTAYIIAPVAEARNRIDRQININEVCDPNPLGIEALIAAYSDRGAAWLDALNHYLDGNRKVIEEFVRESLPGCFLSPQEGTYLPWIDFSSFGKTSTEIEKELLHGYHVRVNGGAHYGETSPGWIRINIATPRARLREGLRRIALWAEDERKKGCHPLYRRNPLKYRDPVPI</sequence>
<comment type="similarity">
    <text evidence="5">Belongs to the class-II pyridoxal-phosphate-dependent aminotransferase family. MalY/PatB cystathionine beta-lyase subfamily.</text>
</comment>
<dbReference type="InterPro" id="IPR015421">
    <property type="entry name" value="PyrdxlP-dep_Trfase_major"/>
</dbReference>
<dbReference type="GO" id="GO:0030170">
    <property type="term" value="F:pyridoxal phosphate binding"/>
    <property type="evidence" value="ECO:0007669"/>
    <property type="project" value="InterPro"/>
</dbReference>
<evidence type="ECO:0000256" key="3">
    <source>
        <dbReference type="ARBA" id="ARBA00022898"/>
    </source>
</evidence>